<dbReference type="Proteomes" id="UP000634919">
    <property type="component" value="Unassembled WGS sequence"/>
</dbReference>
<sequence length="91" mass="10609">MPIRKKKSVPQRLIQQRPPLTPMASPLTRQEVQRLQTHMRKHGPHSLTPRQHDAIWDFLFNLPESHAWLSDMVHQTHAAQAGLRPRTKIEA</sequence>
<dbReference type="RefSeq" id="WP_191722685.1">
    <property type="nucleotide sequence ID" value="NZ_JACSQK010000003.1"/>
</dbReference>
<gene>
    <name evidence="2" type="ORF">H9646_07315</name>
</gene>
<organism evidence="2 3">
    <name type="scientific">Comamonas avium</name>
    <dbReference type="NCBI Taxonomy" id="2762231"/>
    <lineage>
        <taxon>Bacteria</taxon>
        <taxon>Pseudomonadati</taxon>
        <taxon>Pseudomonadota</taxon>
        <taxon>Betaproteobacteria</taxon>
        <taxon>Burkholderiales</taxon>
        <taxon>Comamonadaceae</taxon>
        <taxon>Comamonas</taxon>
    </lineage>
</organism>
<protein>
    <submittedName>
        <fullName evidence="2">Uncharacterized protein</fullName>
    </submittedName>
</protein>
<accession>A0ABR8SA75</accession>
<evidence type="ECO:0000313" key="3">
    <source>
        <dbReference type="Proteomes" id="UP000634919"/>
    </source>
</evidence>
<evidence type="ECO:0000313" key="2">
    <source>
        <dbReference type="EMBL" id="MBD7960289.1"/>
    </source>
</evidence>
<keyword evidence="3" id="KW-1185">Reference proteome</keyword>
<proteinExistence type="predicted"/>
<feature type="region of interest" description="Disordered" evidence="1">
    <location>
        <begin position="1"/>
        <end position="26"/>
    </location>
</feature>
<comment type="caution">
    <text evidence="2">The sequence shown here is derived from an EMBL/GenBank/DDBJ whole genome shotgun (WGS) entry which is preliminary data.</text>
</comment>
<dbReference type="EMBL" id="JACSQK010000003">
    <property type="protein sequence ID" value="MBD7960289.1"/>
    <property type="molecule type" value="Genomic_DNA"/>
</dbReference>
<name>A0ABR8SA75_9BURK</name>
<evidence type="ECO:0000256" key="1">
    <source>
        <dbReference type="SAM" id="MobiDB-lite"/>
    </source>
</evidence>
<reference evidence="2 3" key="1">
    <citation type="submission" date="2020-08" db="EMBL/GenBank/DDBJ databases">
        <title>A Genomic Blueprint of the Chicken Gut Microbiome.</title>
        <authorList>
            <person name="Gilroy R."/>
            <person name="Ravi A."/>
            <person name="Getino M."/>
            <person name="Pursley I."/>
            <person name="Horton D.L."/>
            <person name="Alikhan N.-F."/>
            <person name="Baker D."/>
            <person name="Gharbi K."/>
            <person name="Hall N."/>
            <person name="Watson M."/>
            <person name="Adriaenssens E.M."/>
            <person name="Foster-Nyarko E."/>
            <person name="Jarju S."/>
            <person name="Secka A."/>
            <person name="Antonio M."/>
            <person name="Oren A."/>
            <person name="Chaudhuri R."/>
            <person name="La Ragione R.M."/>
            <person name="Hildebrand F."/>
            <person name="Pallen M.J."/>
        </authorList>
    </citation>
    <scope>NUCLEOTIDE SEQUENCE [LARGE SCALE GENOMIC DNA]</scope>
    <source>
        <strain evidence="2 3">Sa2CVA6</strain>
    </source>
</reference>